<dbReference type="Proteomes" id="UP001304187">
    <property type="component" value="Segment"/>
</dbReference>
<name>A0AAX3ZVX4_9CAUD</name>
<proteinExistence type="predicted"/>
<dbReference type="EMBL" id="OR420737">
    <property type="protein sequence ID" value="WMM95072.1"/>
    <property type="molecule type" value="Genomic_DNA"/>
</dbReference>
<evidence type="ECO:0000313" key="2">
    <source>
        <dbReference type="Proteomes" id="UP001304187"/>
    </source>
</evidence>
<evidence type="ECO:0008006" key="3">
    <source>
        <dbReference type="Google" id="ProtNLM"/>
    </source>
</evidence>
<gene>
    <name evidence="1" type="ORF">CRP171_gp33</name>
</gene>
<reference evidence="1 2" key="1">
    <citation type="submission" date="2023-08" db="EMBL/GenBank/DDBJ databases">
        <authorList>
            <person name="Du S."/>
            <person name="Wu Z."/>
            <person name="Wu Y."/>
            <person name="Yang M."/>
            <person name="Shao J."/>
            <person name="Liu H."/>
            <person name="Zhao Y."/>
            <person name="Zhang Z."/>
        </authorList>
    </citation>
    <scope>NUCLEOTIDE SEQUENCE [LARGE SCALE GENOMIC DNA]</scope>
</reference>
<keyword evidence="2" id="KW-1185">Reference proteome</keyword>
<evidence type="ECO:0000313" key="1">
    <source>
        <dbReference type="EMBL" id="WMM95072.1"/>
    </source>
</evidence>
<protein>
    <recommendedName>
        <fullName evidence="3">Internal virion protein A</fullName>
    </recommendedName>
</protein>
<sequence length="155" mass="18038">MDKHLIPTTVDDVEYIAPRLREADKQECIAATGKEPLEILKMSLLLGDITLTMTAEDGTRVGLLGVAKSPIPDAGVIWLCATDDIYQYQMTFLRRSKKVLQKLLQQYIVLHNAVDARNELHIKWLRWMGFTFIKRHEEWGHEKLPFYEFVRIRNV</sequence>
<accession>A0AAX3ZVX4</accession>
<organism evidence="1 2">
    <name type="scientific">Roseobacter phage CRP-171</name>
    <dbReference type="NCBI Taxonomy" id="3072846"/>
    <lineage>
        <taxon>Viruses</taxon>
        <taxon>Duplodnaviria</taxon>
        <taxon>Heunggongvirae</taxon>
        <taxon>Uroviricota</taxon>
        <taxon>Caudoviricetes</taxon>
        <taxon>Autographivirales</taxon>
        <taxon>Autographivirales incertae sedis</taxon>
        <taxon>Oceanidvirus</taxon>
        <taxon>Oceanidvirus CRP171</taxon>
    </lineage>
</organism>